<dbReference type="RefSeq" id="WP_166691795.1">
    <property type="nucleotide sequence ID" value="NZ_WAEL01000003.1"/>
</dbReference>
<feature type="domain" description="Glycosyl transferase family 1" evidence="1">
    <location>
        <begin position="231"/>
        <end position="385"/>
    </location>
</feature>
<evidence type="ECO:0000259" key="1">
    <source>
        <dbReference type="Pfam" id="PF00534"/>
    </source>
</evidence>
<reference evidence="2" key="1">
    <citation type="submission" date="2024-05" db="EMBL/GenBank/DDBJ databases">
        <authorList>
            <person name="Jung D.-H."/>
        </authorList>
    </citation>
    <scope>NUCLEOTIDE SEQUENCE</scope>
    <source>
        <strain evidence="2">JA-25</strain>
    </source>
</reference>
<protein>
    <submittedName>
        <fullName evidence="2">Glycosyltransferase family 4 protein</fullName>
    </submittedName>
</protein>
<proteinExistence type="predicted"/>
<dbReference type="EMBL" id="WAEL01000003">
    <property type="protein sequence ID" value="NID10513.1"/>
    <property type="molecule type" value="Genomic_DNA"/>
</dbReference>
<keyword evidence="3" id="KW-1185">Reference proteome</keyword>
<dbReference type="SUPFAM" id="SSF53756">
    <property type="entry name" value="UDP-Glycosyltransferase/glycogen phosphorylase"/>
    <property type="match status" value="1"/>
</dbReference>
<dbReference type="Gene3D" id="3.40.50.2000">
    <property type="entry name" value="Glycogen Phosphorylase B"/>
    <property type="match status" value="2"/>
</dbReference>
<organism evidence="2 3">
    <name type="scientific">Fibrivirga algicola</name>
    <dbReference type="NCBI Taxonomy" id="2950420"/>
    <lineage>
        <taxon>Bacteria</taxon>
        <taxon>Pseudomonadati</taxon>
        <taxon>Bacteroidota</taxon>
        <taxon>Cytophagia</taxon>
        <taxon>Cytophagales</taxon>
        <taxon>Spirosomataceae</taxon>
        <taxon>Fibrivirga</taxon>
    </lineage>
</organism>
<gene>
    <name evidence="2" type="ORF">F7231_10055</name>
</gene>
<dbReference type="Pfam" id="PF00534">
    <property type="entry name" value="Glycos_transf_1"/>
    <property type="match status" value="1"/>
</dbReference>
<sequence length="419" mass="47617">MQTILLSAYACLPNRGSEEGNGWHYATLLSQRGLQTHCITREEFRSEIEPVLAEGNYPNLTVHYVAVPGWLDRAYGNLLGMYAHYLYWQWQASKLAKKLDRRLNFDLVHHVTYSSLQLGSFMYRVGKPFIFGPVGGGQRVPEVMKQYLGGYYSRELMRDGVSWLFERLNPGFYRTMKKADLVLISNADTLKLAQKYRIGKPMQRVMDSGIGEEFLALRPQERPANPAVLNLLWVGRLLPRKALELTIHAFSQVDPTLPIRLTIVGGQGQMADQVPTYLSKYNVADRVQWVGHVSYDEVRAYYQQSDVFFFTSLRDSCPTQLVEAMAYSLPVVTLAIHGQAELVNGKNGIKVPVNSPEQVVADLARAIERLYHNPAERLEMGRNAYAFSKSQVWDEKISVFTDRLYPALVANEKLVSTEQ</sequence>
<evidence type="ECO:0000313" key="3">
    <source>
        <dbReference type="Proteomes" id="UP000606008"/>
    </source>
</evidence>
<accession>A0ABX0QI27</accession>
<dbReference type="InterPro" id="IPR001296">
    <property type="entry name" value="Glyco_trans_1"/>
</dbReference>
<comment type="caution">
    <text evidence="2">The sequence shown here is derived from an EMBL/GenBank/DDBJ whole genome shotgun (WGS) entry which is preliminary data.</text>
</comment>
<evidence type="ECO:0000313" key="2">
    <source>
        <dbReference type="EMBL" id="NID10513.1"/>
    </source>
</evidence>
<name>A0ABX0QI27_9BACT</name>
<dbReference type="PANTHER" id="PTHR12526">
    <property type="entry name" value="GLYCOSYLTRANSFERASE"/>
    <property type="match status" value="1"/>
</dbReference>
<dbReference type="CDD" id="cd03801">
    <property type="entry name" value="GT4_PimA-like"/>
    <property type="match status" value="1"/>
</dbReference>
<dbReference type="Proteomes" id="UP000606008">
    <property type="component" value="Unassembled WGS sequence"/>
</dbReference>